<evidence type="ECO:0000313" key="3">
    <source>
        <dbReference type="Proteomes" id="UP001057580"/>
    </source>
</evidence>
<evidence type="ECO:0000256" key="1">
    <source>
        <dbReference type="SAM" id="MobiDB-lite"/>
    </source>
</evidence>
<protein>
    <submittedName>
        <fullName evidence="2">Zf-TFIIB domain-containing protein</fullName>
    </submittedName>
</protein>
<dbReference type="KEGG" id="ssai:N0B31_06650"/>
<gene>
    <name evidence="2" type="ORF">N0B31_06650</name>
</gene>
<organism evidence="2 3">
    <name type="scientific">Salinirubellus salinus</name>
    <dbReference type="NCBI Taxonomy" id="1364945"/>
    <lineage>
        <taxon>Archaea</taxon>
        <taxon>Methanobacteriati</taxon>
        <taxon>Methanobacteriota</taxon>
        <taxon>Stenosarchaea group</taxon>
        <taxon>Halobacteria</taxon>
        <taxon>Halobacteriales</taxon>
        <taxon>Natronomonadaceae</taxon>
        <taxon>Salinirubellus</taxon>
    </lineage>
</organism>
<feature type="region of interest" description="Disordered" evidence="1">
    <location>
        <begin position="40"/>
        <end position="59"/>
    </location>
</feature>
<reference evidence="2" key="1">
    <citation type="submission" date="2022-09" db="EMBL/GenBank/DDBJ databases">
        <title>Diverse halophilic archaea isolated from saline environments.</title>
        <authorList>
            <person name="Cui H.-L."/>
        </authorList>
    </citation>
    <scope>NUCLEOTIDE SEQUENCE</scope>
    <source>
        <strain evidence="2">ZS-35-S2</strain>
    </source>
</reference>
<sequence length="59" mass="6803">MDCPRCGGRLERYSLGERETDACSECGFLDVPADHRYQLPDRESWDEAMKRHADADGER</sequence>
<accession>A0A9E7R5R5</accession>
<dbReference type="RefSeq" id="WP_260595081.1">
    <property type="nucleotide sequence ID" value="NZ_CP104003.1"/>
</dbReference>
<keyword evidence="3" id="KW-1185">Reference proteome</keyword>
<dbReference type="AlphaFoldDB" id="A0A9E7R5R5"/>
<name>A0A9E7R5R5_9EURY</name>
<dbReference type="Proteomes" id="UP001057580">
    <property type="component" value="Chromosome"/>
</dbReference>
<dbReference type="GeneID" id="74942086"/>
<evidence type="ECO:0000313" key="2">
    <source>
        <dbReference type="EMBL" id="UWM55961.1"/>
    </source>
</evidence>
<proteinExistence type="predicted"/>
<dbReference type="EMBL" id="CP104003">
    <property type="protein sequence ID" value="UWM55961.1"/>
    <property type="molecule type" value="Genomic_DNA"/>
</dbReference>